<dbReference type="InterPro" id="IPR025582">
    <property type="entry name" value="YARHG_dom"/>
</dbReference>
<feature type="signal peptide" evidence="2">
    <location>
        <begin position="1"/>
        <end position="18"/>
    </location>
</feature>
<keyword evidence="5" id="KW-1185">Reference proteome</keyword>
<name>A0ABS0FEC4_9FLAO</name>
<feature type="coiled-coil region" evidence="1">
    <location>
        <begin position="87"/>
        <end position="114"/>
    </location>
</feature>
<accession>A0ABS0FEC4</accession>
<keyword evidence="2" id="KW-0732">Signal</keyword>
<dbReference type="RefSeq" id="WP_196080490.1">
    <property type="nucleotide sequence ID" value="NZ_JADPVI010000003.1"/>
</dbReference>
<feature type="chain" id="PRO_5046426132" evidence="2">
    <location>
        <begin position="19"/>
        <end position="240"/>
    </location>
</feature>
<dbReference type="EMBL" id="JADPVI010000003">
    <property type="protein sequence ID" value="MBF8458026.1"/>
    <property type="molecule type" value="Genomic_DNA"/>
</dbReference>
<sequence>MKNYIFIFFTLLSLNVKAQTLKDCSTCATQLIKSEQTKFLSIDEIRLLTNEIFARNGYQFENSRFQDFFEEKSWYKSKNNNKSVVYNEIEKKNIKLFQDKTKQLKNNRKELVDQIKIFKNYVLENDKVNLQKLFNYKAEDKYDTEYLLSVMKKIDLDDINWYKNVGIHKVLVDNGFVIIEYSVTIENERISILYNFMNSSEIIKDLDIYTDYQSEGEHLYNWQFDIKNNKINFIRLAVAG</sequence>
<gene>
    <name evidence="4" type="ORF">IV494_12640</name>
</gene>
<proteinExistence type="predicted"/>
<protein>
    <submittedName>
        <fullName evidence="4">YARHG domain-containing protein</fullName>
    </submittedName>
</protein>
<comment type="caution">
    <text evidence="4">The sequence shown here is derived from an EMBL/GenBank/DDBJ whole genome shotgun (WGS) entry which is preliminary data.</text>
</comment>
<evidence type="ECO:0000256" key="2">
    <source>
        <dbReference type="SAM" id="SignalP"/>
    </source>
</evidence>
<evidence type="ECO:0000259" key="3">
    <source>
        <dbReference type="SMART" id="SM01324"/>
    </source>
</evidence>
<feature type="domain" description="YARHG" evidence="3">
    <location>
        <begin position="20"/>
        <end position="100"/>
    </location>
</feature>
<dbReference type="Proteomes" id="UP000660070">
    <property type="component" value="Unassembled WGS sequence"/>
</dbReference>
<dbReference type="SMART" id="SM01324">
    <property type="entry name" value="YARHG"/>
    <property type="match status" value="1"/>
</dbReference>
<keyword evidence="1" id="KW-0175">Coiled coil</keyword>
<dbReference type="Gene3D" id="1.20.58.1690">
    <property type="match status" value="1"/>
</dbReference>
<evidence type="ECO:0000313" key="5">
    <source>
        <dbReference type="Proteomes" id="UP000660070"/>
    </source>
</evidence>
<reference evidence="4 5" key="1">
    <citation type="submission" date="2020-11" db="EMBL/GenBank/DDBJ databases">
        <title>Kaistella gelatinilytica sp. nov., a flavobacterium isolated from Antarctic Soil.</title>
        <authorList>
            <person name="Li J."/>
        </authorList>
    </citation>
    <scope>NUCLEOTIDE SEQUENCE [LARGE SCALE GENOMIC DNA]</scope>
    <source>
        <strain evidence="4 5">G5-32</strain>
    </source>
</reference>
<organism evidence="4 5">
    <name type="scientific">Kaistella gelatinilytica</name>
    <dbReference type="NCBI Taxonomy" id="2787636"/>
    <lineage>
        <taxon>Bacteria</taxon>
        <taxon>Pseudomonadati</taxon>
        <taxon>Bacteroidota</taxon>
        <taxon>Flavobacteriia</taxon>
        <taxon>Flavobacteriales</taxon>
        <taxon>Weeksellaceae</taxon>
        <taxon>Chryseobacterium group</taxon>
        <taxon>Kaistella</taxon>
    </lineage>
</organism>
<dbReference type="InterPro" id="IPR038434">
    <property type="entry name" value="YARHG_sf"/>
</dbReference>
<evidence type="ECO:0000256" key="1">
    <source>
        <dbReference type="SAM" id="Coils"/>
    </source>
</evidence>
<dbReference type="Pfam" id="PF13308">
    <property type="entry name" value="YARHG"/>
    <property type="match status" value="1"/>
</dbReference>
<evidence type="ECO:0000313" key="4">
    <source>
        <dbReference type="EMBL" id="MBF8458026.1"/>
    </source>
</evidence>